<accession>A0A1H5HIA1</accession>
<keyword evidence="1" id="KW-0812">Transmembrane</keyword>
<reference evidence="2 3" key="1">
    <citation type="submission" date="2016-10" db="EMBL/GenBank/DDBJ databases">
        <authorList>
            <person name="de Groot N.N."/>
        </authorList>
    </citation>
    <scope>NUCLEOTIDE SEQUENCE [LARGE SCALE GENOMIC DNA]</scope>
    <source>
        <strain evidence="2 3">DSM 23553</strain>
    </source>
</reference>
<dbReference type="OrthoDB" id="1453816at2"/>
<name>A0A1H5HIA1_9FLAO</name>
<evidence type="ECO:0000313" key="2">
    <source>
        <dbReference type="EMBL" id="SEE27776.1"/>
    </source>
</evidence>
<dbReference type="AlphaFoldDB" id="A0A1H5HIA1"/>
<sequence length="69" mass="7578">MIKLLAFIMLIGGAISLVLGILGIFGSVALMLHPWALAIIGFIFFIAGISMLKYRRDTDEVAADNNRRQ</sequence>
<gene>
    <name evidence="2" type="ORF">SAMN04488034_101171</name>
</gene>
<evidence type="ECO:0008006" key="4">
    <source>
        <dbReference type="Google" id="ProtNLM"/>
    </source>
</evidence>
<dbReference type="EMBL" id="FNUG01000001">
    <property type="protein sequence ID" value="SEE27776.1"/>
    <property type="molecule type" value="Genomic_DNA"/>
</dbReference>
<keyword evidence="1" id="KW-1133">Transmembrane helix</keyword>
<feature type="transmembrane region" description="Helical" evidence="1">
    <location>
        <begin position="35"/>
        <end position="52"/>
    </location>
</feature>
<protein>
    <recommendedName>
        <fullName evidence="4">DUF2207 domain-containing protein</fullName>
    </recommendedName>
</protein>
<dbReference type="RefSeq" id="WP_093110803.1">
    <property type="nucleotide sequence ID" value="NZ_FNGG01000001.1"/>
</dbReference>
<dbReference type="Proteomes" id="UP000199448">
    <property type="component" value="Unassembled WGS sequence"/>
</dbReference>
<keyword evidence="3" id="KW-1185">Reference proteome</keyword>
<dbReference type="STRING" id="390640.SAMN04488034_101171"/>
<organism evidence="2 3">
    <name type="scientific">Salinimicrobium catena</name>
    <dbReference type="NCBI Taxonomy" id="390640"/>
    <lineage>
        <taxon>Bacteria</taxon>
        <taxon>Pseudomonadati</taxon>
        <taxon>Bacteroidota</taxon>
        <taxon>Flavobacteriia</taxon>
        <taxon>Flavobacteriales</taxon>
        <taxon>Flavobacteriaceae</taxon>
        <taxon>Salinimicrobium</taxon>
    </lineage>
</organism>
<feature type="transmembrane region" description="Helical" evidence="1">
    <location>
        <begin position="7"/>
        <end position="29"/>
    </location>
</feature>
<evidence type="ECO:0000256" key="1">
    <source>
        <dbReference type="SAM" id="Phobius"/>
    </source>
</evidence>
<keyword evidence="1" id="KW-0472">Membrane</keyword>
<proteinExistence type="predicted"/>
<evidence type="ECO:0000313" key="3">
    <source>
        <dbReference type="Proteomes" id="UP000199448"/>
    </source>
</evidence>